<accession>A0A9D7IHX0</accession>
<gene>
    <name evidence="1" type="ORF">IPJ48_18365</name>
</gene>
<reference evidence="1" key="1">
    <citation type="submission" date="2020-10" db="EMBL/GenBank/DDBJ databases">
        <title>Connecting structure to function with the recovery of over 1000 high-quality activated sludge metagenome-assembled genomes encoding full-length rRNA genes using long-read sequencing.</title>
        <authorList>
            <person name="Singleton C.M."/>
            <person name="Petriglieri F."/>
            <person name="Kristensen J.M."/>
            <person name="Kirkegaard R.H."/>
            <person name="Michaelsen T.Y."/>
            <person name="Andersen M.H."/>
            <person name="Karst S.M."/>
            <person name="Dueholm M.S."/>
            <person name="Nielsen P.H."/>
            <person name="Albertsen M."/>
        </authorList>
    </citation>
    <scope>NUCLEOTIDE SEQUENCE</scope>
    <source>
        <strain evidence="1">EsbW_18-Q3-R4-48_MAXAC.044</strain>
    </source>
</reference>
<sequence length="192" mass="21114">MAYALGYIVTHEELKDNLYMDVSKTRASSNARAFRQTKERVCANIYNRAFSGSYLGADGNALCATDHPNTSGGTFSNKPAVDADLSEAALEDMLIQIMQATDDRGLLINLMPKSLHVAPANWFNANRILRSTYQSGNANNDINVLNATNALPMGVKLNHYFTAPQAWFVRTNVETGKGALFLSGRVFPFEQD</sequence>
<dbReference type="AlphaFoldDB" id="A0A9D7IHX0"/>
<organism evidence="1 2">
    <name type="scientific">Candidatus Propionivibrio dominans</name>
    <dbReference type="NCBI Taxonomy" id="2954373"/>
    <lineage>
        <taxon>Bacteria</taxon>
        <taxon>Pseudomonadati</taxon>
        <taxon>Pseudomonadota</taxon>
        <taxon>Betaproteobacteria</taxon>
        <taxon>Rhodocyclales</taxon>
        <taxon>Rhodocyclaceae</taxon>
        <taxon>Propionivibrio</taxon>
    </lineage>
</organism>
<comment type="caution">
    <text evidence="1">The sequence shown here is derived from an EMBL/GenBank/DDBJ whole genome shotgun (WGS) entry which is preliminary data.</text>
</comment>
<evidence type="ECO:0000313" key="2">
    <source>
        <dbReference type="Proteomes" id="UP000886602"/>
    </source>
</evidence>
<dbReference type="Proteomes" id="UP000886602">
    <property type="component" value="Unassembled WGS sequence"/>
</dbReference>
<feature type="non-terminal residue" evidence="1">
    <location>
        <position position="192"/>
    </location>
</feature>
<protein>
    <submittedName>
        <fullName evidence="1">Uncharacterized protein</fullName>
    </submittedName>
</protein>
<name>A0A9D7IHX0_9RHOO</name>
<proteinExistence type="predicted"/>
<evidence type="ECO:0000313" key="1">
    <source>
        <dbReference type="EMBL" id="MBK7424879.1"/>
    </source>
</evidence>
<dbReference type="EMBL" id="JADJNC010000059">
    <property type="protein sequence ID" value="MBK7424879.1"/>
    <property type="molecule type" value="Genomic_DNA"/>
</dbReference>